<dbReference type="Proteomes" id="UP001610334">
    <property type="component" value="Unassembled WGS sequence"/>
</dbReference>
<dbReference type="PROSITE" id="PS00463">
    <property type="entry name" value="ZN2_CY6_FUNGAL_1"/>
    <property type="match status" value="1"/>
</dbReference>
<accession>A0ABR4HUR1</accession>
<proteinExistence type="predicted"/>
<evidence type="ECO:0000259" key="9">
    <source>
        <dbReference type="PROSITE" id="PS50048"/>
    </source>
</evidence>
<dbReference type="PANTHER" id="PTHR47540">
    <property type="entry name" value="THIAMINE REPRESSIBLE GENES REGULATORY PROTEIN THI5"/>
    <property type="match status" value="1"/>
</dbReference>
<feature type="domain" description="Zn(2)-C6 fungal-type" evidence="9">
    <location>
        <begin position="31"/>
        <end position="60"/>
    </location>
</feature>
<dbReference type="CDD" id="cd12148">
    <property type="entry name" value="fungal_TF_MHR"/>
    <property type="match status" value="1"/>
</dbReference>
<dbReference type="InterPro" id="IPR001138">
    <property type="entry name" value="Zn2Cys6_DnaBD"/>
</dbReference>
<feature type="region of interest" description="Disordered" evidence="8">
    <location>
        <begin position="670"/>
        <end position="691"/>
    </location>
</feature>
<evidence type="ECO:0000256" key="4">
    <source>
        <dbReference type="ARBA" id="ARBA00023015"/>
    </source>
</evidence>
<keyword evidence="5" id="KW-0238">DNA-binding</keyword>
<evidence type="ECO:0000256" key="2">
    <source>
        <dbReference type="ARBA" id="ARBA00022723"/>
    </source>
</evidence>
<evidence type="ECO:0000256" key="6">
    <source>
        <dbReference type="ARBA" id="ARBA00023163"/>
    </source>
</evidence>
<evidence type="ECO:0000256" key="8">
    <source>
        <dbReference type="SAM" id="MobiDB-lite"/>
    </source>
</evidence>
<dbReference type="SUPFAM" id="SSF57701">
    <property type="entry name" value="Zn2/Cys6 DNA-binding domain"/>
    <property type="match status" value="1"/>
</dbReference>
<keyword evidence="2" id="KW-0479">Metal-binding</keyword>
<evidence type="ECO:0000313" key="10">
    <source>
        <dbReference type="EMBL" id="KAL2819219.1"/>
    </source>
</evidence>
<comment type="subcellular location">
    <subcellularLocation>
        <location evidence="1">Nucleus</location>
    </subcellularLocation>
</comment>
<dbReference type="Gene3D" id="4.10.240.10">
    <property type="entry name" value="Zn(2)-C6 fungal-type DNA-binding domain"/>
    <property type="match status" value="1"/>
</dbReference>
<dbReference type="InterPro" id="IPR007219">
    <property type="entry name" value="XnlR_reg_dom"/>
</dbReference>
<reference evidence="10 11" key="1">
    <citation type="submission" date="2024-07" db="EMBL/GenBank/DDBJ databases">
        <title>Section-level genome sequencing and comparative genomics of Aspergillus sections Usti and Cavernicolus.</title>
        <authorList>
            <consortium name="Lawrence Berkeley National Laboratory"/>
            <person name="Nybo J.L."/>
            <person name="Vesth T.C."/>
            <person name="Theobald S."/>
            <person name="Frisvad J.C."/>
            <person name="Larsen T.O."/>
            <person name="Kjaerboelling I."/>
            <person name="Rothschild-Mancinelli K."/>
            <person name="Lyhne E.K."/>
            <person name="Kogle M.E."/>
            <person name="Barry K."/>
            <person name="Clum A."/>
            <person name="Na H."/>
            <person name="Ledsgaard L."/>
            <person name="Lin J."/>
            <person name="Lipzen A."/>
            <person name="Kuo A."/>
            <person name="Riley R."/>
            <person name="Mondo S."/>
            <person name="Labutti K."/>
            <person name="Haridas S."/>
            <person name="Pangalinan J."/>
            <person name="Salamov A.A."/>
            <person name="Simmons B.A."/>
            <person name="Magnuson J.K."/>
            <person name="Chen J."/>
            <person name="Drula E."/>
            <person name="Henrissat B."/>
            <person name="Wiebenga A."/>
            <person name="Lubbers R.J."/>
            <person name="Gomes A.C."/>
            <person name="Makela M.R."/>
            <person name="Stajich J."/>
            <person name="Grigoriev I.V."/>
            <person name="Mortensen U.H."/>
            <person name="De Vries R.P."/>
            <person name="Baker S.E."/>
            <person name="Andersen M.R."/>
        </authorList>
    </citation>
    <scope>NUCLEOTIDE SEQUENCE [LARGE SCALE GENOMIC DNA]</scope>
    <source>
        <strain evidence="10 11">CBS 588.65</strain>
    </source>
</reference>
<gene>
    <name evidence="10" type="ORF">BJX63DRAFT_382715</name>
</gene>
<keyword evidence="4" id="KW-0805">Transcription regulation</keyword>
<dbReference type="InterPro" id="IPR036864">
    <property type="entry name" value="Zn2-C6_fun-type_DNA-bd_sf"/>
</dbReference>
<organism evidence="10 11">
    <name type="scientific">Aspergillus granulosus</name>
    <dbReference type="NCBI Taxonomy" id="176169"/>
    <lineage>
        <taxon>Eukaryota</taxon>
        <taxon>Fungi</taxon>
        <taxon>Dikarya</taxon>
        <taxon>Ascomycota</taxon>
        <taxon>Pezizomycotina</taxon>
        <taxon>Eurotiomycetes</taxon>
        <taxon>Eurotiomycetidae</taxon>
        <taxon>Eurotiales</taxon>
        <taxon>Aspergillaceae</taxon>
        <taxon>Aspergillus</taxon>
        <taxon>Aspergillus subgen. Nidulantes</taxon>
    </lineage>
</organism>
<dbReference type="PROSITE" id="PS50048">
    <property type="entry name" value="ZN2_CY6_FUNGAL_2"/>
    <property type="match status" value="1"/>
</dbReference>
<feature type="compositionally biased region" description="Polar residues" evidence="8">
    <location>
        <begin position="1"/>
        <end position="22"/>
    </location>
</feature>
<dbReference type="SMART" id="SM00906">
    <property type="entry name" value="Fungal_trans"/>
    <property type="match status" value="1"/>
</dbReference>
<evidence type="ECO:0000256" key="3">
    <source>
        <dbReference type="ARBA" id="ARBA00022833"/>
    </source>
</evidence>
<dbReference type="PANTHER" id="PTHR47540:SF1">
    <property type="entry name" value="ACTIVATOR OF STRESS GENES 1-RELATED"/>
    <property type="match status" value="1"/>
</dbReference>
<name>A0ABR4HUR1_9EURO</name>
<dbReference type="Pfam" id="PF00172">
    <property type="entry name" value="Zn_clus"/>
    <property type="match status" value="1"/>
</dbReference>
<protein>
    <submittedName>
        <fullName evidence="10">Fungal-specific transcription factor domain-containing protein</fullName>
    </submittedName>
</protein>
<keyword evidence="6" id="KW-0804">Transcription</keyword>
<evidence type="ECO:0000256" key="7">
    <source>
        <dbReference type="ARBA" id="ARBA00023242"/>
    </source>
</evidence>
<evidence type="ECO:0000313" key="11">
    <source>
        <dbReference type="Proteomes" id="UP001610334"/>
    </source>
</evidence>
<evidence type="ECO:0000256" key="5">
    <source>
        <dbReference type="ARBA" id="ARBA00023125"/>
    </source>
</evidence>
<keyword evidence="11" id="KW-1185">Reference proteome</keyword>
<keyword evidence="7" id="KW-0539">Nucleus</keyword>
<sequence length="810" mass="90787">MFRHSQLPTIPNGDSSQSNTTKGPKDRTRRACERCRQMKIKCDHAATCSNCRSSFNDCVYTESRRKRKASPPVDRLQELEKRVKAMEESYQAISTARDSPQSLKSMAQQQCYPPPISGATASHPQHRPNRHLDEGEARFGCSSGDRAFIDRIKVELGKGPGADFDSRLRLRDRPGTKLLHSASLEPRAISLPPRERAEHLTNIALDSTVLYHVIHRPTFDSAFELLYSLDSSDYGQEERRHIPLVYALMALGCLSERRDHGLSDSPNDVTAERTKYFVTCRDIVDQNDCSDIVTLQTIFYMNLLILSTERLSICYTSLTHALSLAIRVNFQQPSTGDDRVTAEIKRRLFWTLRQLLIAVASMCGYPPPINSNEVDIEEPDDIDDTELKPTRLSTSLQDPSKLRSMSDSIGLLKLHKILERVVRGIYPSGGVQRKRNSGSTDHPVSYQTVIEIERELQTWADTSLLGLNLGQRLPPHLKKAKYELWMTYFHVQIFLYRPFVHYFADKTEANGHTVHGLNKYASACVDASRNLIYLAEDMYRDGLFYGTHWRTAYMICTAGLSLIYVVVSSKTPETVKSLKVDLNRAKKMLECLIPYSPHGRRIHVALTVLIAAFVKSDHGSQYESPNDIAETNMNMGDTVKTYTASPTEQASGNLSQKNRNSIRSEMVRETMAPSPGSLLRSMETGTSQPNPAEMPDIIPASQPIIPQLGTTLIPAGYEDPATQPGAPVAAVPIPVSENTIPQPAEPVTEVIYPAAPSQALELRPSDQTYYLEAQPFNLQRPTEGGDSQLGREFVDFGDLTEDILSFEYLF</sequence>
<dbReference type="Pfam" id="PF04082">
    <property type="entry name" value="Fungal_trans"/>
    <property type="match status" value="1"/>
</dbReference>
<feature type="region of interest" description="Disordered" evidence="8">
    <location>
        <begin position="1"/>
        <end position="30"/>
    </location>
</feature>
<dbReference type="InterPro" id="IPR051711">
    <property type="entry name" value="Stress_Response_Reg"/>
</dbReference>
<keyword evidence="3" id="KW-0862">Zinc</keyword>
<dbReference type="EMBL" id="JBFXLT010000011">
    <property type="protein sequence ID" value="KAL2819219.1"/>
    <property type="molecule type" value="Genomic_DNA"/>
</dbReference>
<dbReference type="CDD" id="cd00067">
    <property type="entry name" value="GAL4"/>
    <property type="match status" value="1"/>
</dbReference>
<dbReference type="SMART" id="SM00066">
    <property type="entry name" value="GAL4"/>
    <property type="match status" value="1"/>
</dbReference>
<evidence type="ECO:0000256" key="1">
    <source>
        <dbReference type="ARBA" id="ARBA00004123"/>
    </source>
</evidence>
<comment type="caution">
    <text evidence="10">The sequence shown here is derived from an EMBL/GenBank/DDBJ whole genome shotgun (WGS) entry which is preliminary data.</text>
</comment>